<evidence type="ECO:0000256" key="1">
    <source>
        <dbReference type="SAM" id="SignalP"/>
    </source>
</evidence>
<evidence type="ECO:0000313" key="2">
    <source>
        <dbReference type="EMBL" id="GES95747.1"/>
    </source>
</evidence>
<accession>A0A8H3LZ50</accession>
<organism evidence="2 3">
    <name type="scientific">Rhizophagus clarus</name>
    <dbReference type="NCBI Taxonomy" id="94130"/>
    <lineage>
        <taxon>Eukaryota</taxon>
        <taxon>Fungi</taxon>
        <taxon>Fungi incertae sedis</taxon>
        <taxon>Mucoromycota</taxon>
        <taxon>Glomeromycotina</taxon>
        <taxon>Glomeromycetes</taxon>
        <taxon>Glomerales</taxon>
        <taxon>Glomeraceae</taxon>
        <taxon>Rhizophagus</taxon>
    </lineage>
</organism>
<dbReference type="EMBL" id="BLAL01000244">
    <property type="protein sequence ID" value="GES95747.1"/>
    <property type="molecule type" value="Genomic_DNA"/>
</dbReference>
<comment type="caution">
    <text evidence="2">The sequence shown here is derived from an EMBL/GenBank/DDBJ whole genome shotgun (WGS) entry which is preliminary data.</text>
</comment>
<evidence type="ECO:0000313" key="3">
    <source>
        <dbReference type="Proteomes" id="UP000615446"/>
    </source>
</evidence>
<feature type="chain" id="PRO_5034738949" evidence="1">
    <location>
        <begin position="26"/>
        <end position="123"/>
    </location>
</feature>
<proteinExistence type="predicted"/>
<gene>
    <name evidence="2" type="ORF">RCL2_002240700</name>
</gene>
<reference evidence="2" key="1">
    <citation type="submission" date="2019-10" db="EMBL/GenBank/DDBJ databases">
        <title>Conservation and host-specific expression of non-tandemly repeated heterogenous ribosome RNA gene in arbuscular mycorrhizal fungi.</title>
        <authorList>
            <person name="Maeda T."/>
            <person name="Kobayashi Y."/>
            <person name="Nakagawa T."/>
            <person name="Ezawa T."/>
            <person name="Yamaguchi K."/>
            <person name="Bino T."/>
            <person name="Nishimoto Y."/>
            <person name="Shigenobu S."/>
            <person name="Kawaguchi M."/>
        </authorList>
    </citation>
    <scope>NUCLEOTIDE SEQUENCE</scope>
    <source>
        <strain evidence="2">HR1</strain>
    </source>
</reference>
<dbReference type="Proteomes" id="UP000615446">
    <property type="component" value="Unassembled WGS sequence"/>
</dbReference>
<sequence length="123" mass="14143">MQVKRTVMIILMSMTLLFKDPHILGNHNMIEAARNIKYKESMLCTPLSDSSENQKQSKTIVDPFLISEDEVIMIILFCIFPTHHTIPDTAKAGRMISLICQSVKIKDYDDETSKRYPSKPNRI</sequence>
<name>A0A8H3LZ50_9GLOM</name>
<feature type="signal peptide" evidence="1">
    <location>
        <begin position="1"/>
        <end position="25"/>
    </location>
</feature>
<keyword evidence="1" id="KW-0732">Signal</keyword>
<dbReference type="AlphaFoldDB" id="A0A8H3LZ50"/>
<protein>
    <submittedName>
        <fullName evidence="2">Uncharacterized protein</fullName>
    </submittedName>
</protein>